<dbReference type="CDD" id="cd00730">
    <property type="entry name" value="rubredoxin"/>
    <property type="match status" value="1"/>
</dbReference>
<dbReference type="InterPro" id="IPR050526">
    <property type="entry name" value="Rubredoxin_ET"/>
</dbReference>
<evidence type="ECO:0000256" key="4">
    <source>
        <dbReference type="ARBA" id="ARBA00022723"/>
    </source>
</evidence>
<keyword evidence="6" id="KW-0408">Iron</keyword>
<dbReference type="Proteomes" id="UP000485569">
    <property type="component" value="Unassembled WGS sequence"/>
</dbReference>
<evidence type="ECO:0000256" key="5">
    <source>
        <dbReference type="ARBA" id="ARBA00022982"/>
    </source>
</evidence>
<dbReference type="Gene3D" id="2.30.110.10">
    <property type="entry name" value="Electron Transport, Fmn-binding Protein, Chain A"/>
    <property type="match status" value="1"/>
</dbReference>
<comment type="cofactor">
    <cofactor evidence="1">
        <name>Fe(3+)</name>
        <dbReference type="ChEBI" id="CHEBI:29034"/>
    </cofactor>
</comment>
<dbReference type="PROSITE" id="PS50903">
    <property type="entry name" value="RUBREDOXIN_LIKE"/>
    <property type="match status" value="1"/>
</dbReference>
<dbReference type="InterPro" id="IPR012349">
    <property type="entry name" value="Split_barrel_FMN-bd"/>
</dbReference>
<proteinExistence type="inferred from homology"/>
<reference evidence="8" key="1">
    <citation type="submission" date="2017-02" db="EMBL/GenBank/DDBJ databases">
        <title>Delving into the versatile metabolic prowess of the omnipresent phylum Bacteroidetes.</title>
        <authorList>
            <person name="Nobu M.K."/>
            <person name="Mei R."/>
            <person name="Narihiro T."/>
            <person name="Kuroda K."/>
            <person name="Liu W.-T."/>
        </authorList>
    </citation>
    <scope>NUCLEOTIDE SEQUENCE</scope>
    <source>
        <strain evidence="8">ADurb.Bin276</strain>
    </source>
</reference>
<evidence type="ECO:0000259" key="7">
    <source>
        <dbReference type="PROSITE" id="PS50903"/>
    </source>
</evidence>
<dbReference type="Gene3D" id="2.20.28.10">
    <property type="match status" value="1"/>
</dbReference>
<dbReference type="SMART" id="SM00903">
    <property type="entry name" value="Flavin_Reduct"/>
    <property type="match status" value="1"/>
</dbReference>
<sequence length="226" mass="25123">MNIDALFSLNCGMYIISSGYNGKHNGMIINALVQVTAFPNQIIASVNKESLTLEYIEKSGLFNITVLDKDAPLQLIGLFGFQTGKKIDKFSKTQFISGKNGIPIVTEHTVSYVETKVVSKLDAGTHVLFLGEVLESEFLTQEEPMTYNYYRDVKGGKVPRTAATFHPEEADKVEIERHRCTVCGYIYDSRYGDPDSGIDCGILFKDLPEDWVCPICGAGKDKFVKI</sequence>
<dbReference type="GO" id="GO:0043448">
    <property type="term" value="P:alkane catabolic process"/>
    <property type="evidence" value="ECO:0007669"/>
    <property type="project" value="TreeGrafter"/>
</dbReference>
<dbReference type="PROSITE" id="PS00202">
    <property type="entry name" value="RUBREDOXIN"/>
    <property type="match status" value="1"/>
</dbReference>
<feature type="domain" description="Rubredoxin-like" evidence="7">
    <location>
        <begin position="175"/>
        <end position="226"/>
    </location>
</feature>
<dbReference type="PANTHER" id="PTHR47627">
    <property type="entry name" value="RUBREDOXIN"/>
    <property type="match status" value="1"/>
</dbReference>
<dbReference type="EMBL" id="MWBQ01000057">
    <property type="protein sequence ID" value="OQA59187.1"/>
    <property type="molecule type" value="Genomic_DNA"/>
</dbReference>
<evidence type="ECO:0000256" key="1">
    <source>
        <dbReference type="ARBA" id="ARBA00001965"/>
    </source>
</evidence>
<dbReference type="SUPFAM" id="SSF50475">
    <property type="entry name" value="FMN-binding split barrel"/>
    <property type="match status" value="1"/>
</dbReference>
<accession>A0A1V5SXF2</accession>
<dbReference type="InterPro" id="IPR018527">
    <property type="entry name" value="Rubredoxin_Fe_BS"/>
</dbReference>
<dbReference type="InterPro" id="IPR024934">
    <property type="entry name" value="Rubredoxin-like_dom"/>
</dbReference>
<organism evidence="8">
    <name type="scientific">Candidatus Atribacter allofermentans</name>
    <dbReference type="NCBI Taxonomy" id="1852833"/>
    <lineage>
        <taxon>Bacteria</taxon>
        <taxon>Pseudomonadati</taxon>
        <taxon>Atribacterota</taxon>
        <taxon>Atribacteria</taxon>
        <taxon>Atribacterales</taxon>
        <taxon>Atribacteraceae</taxon>
        <taxon>Atribacter</taxon>
    </lineage>
</organism>
<dbReference type="GO" id="GO:0005506">
    <property type="term" value="F:iron ion binding"/>
    <property type="evidence" value="ECO:0007669"/>
    <property type="project" value="InterPro"/>
</dbReference>
<evidence type="ECO:0000313" key="8">
    <source>
        <dbReference type="EMBL" id="OQA59187.1"/>
    </source>
</evidence>
<dbReference type="FunFam" id="2.20.28.10:FF:000001">
    <property type="entry name" value="Rubredoxin"/>
    <property type="match status" value="1"/>
</dbReference>
<dbReference type="SUPFAM" id="SSF57802">
    <property type="entry name" value="Rubredoxin-like"/>
    <property type="match status" value="1"/>
</dbReference>
<keyword evidence="3" id="KW-0813">Transport</keyword>
<evidence type="ECO:0000256" key="6">
    <source>
        <dbReference type="ARBA" id="ARBA00023004"/>
    </source>
</evidence>
<evidence type="ECO:0000256" key="2">
    <source>
        <dbReference type="ARBA" id="ARBA00005337"/>
    </source>
</evidence>
<dbReference type="Pfam" id="PF00301">
    <property type="entry name" value="Rubredoxin"/>
    <property type="match status" value="1"/>
</dbReference>
<protein>
    <submittedName>
        <fullName evidence="8">High molecular weight rubredoxin</fullName>
    </submittedName>
</protein>
<keyword evidence="4" id="KW-0479">Metal-binding</keyword>
<dbReference type="InterPro" id="IPR002563">
    <property type="entry name" value="Flavin_Rdtase-like_dom"/>
</dbReference>
<dbReference type="GO" id="GO:0016646">
    <property type="term" value="F:oxidoreductase activity, acting on the CH-NH group of donors, NAD or NADP as acceptor"/>
    <property type="evidence" value="ECO:0007669"/>
    <property type="project" value="UniProtKB-ARBA"/>
</dbReference>
<dbReference type="Pfam" id="PF01613">
    <property type="entry name" value="Flavin_Reduct"/>
    <property type="match status" value="1"/>
</dbReference>
<dbReference type="InterPro" id="IPR024935">
    <property type="entry name" value="Rubredoxin_dom"/>
</dbReference>
<dbReference type="AlphaFoldDB" id="A0A1V5SXF2"/>
<dbReference type="PANTHER" id="PTHR47627:SF1">
    <property type="entry name" value="RUBREDOXIN-1-RELATED"/>
    <property type="match status" value="1"/>
</dbReference>
<dbReference type="GO" id="GO:0009055">
    <property type="term" value="F:electron transfer activity"/>
    <property type="evidence" value="ECO:0007669"/>
    <property type="project" value="TreeGrafter"/>
</dbReference>
<keyword evidence="5" id="KW-0249">Electron transport</keyword>
<dbReference type="PRINTS" id="PR00163">
    <property type="entry name" value="RUBREDOXIN"/>
</dbReference>
<name>A0A1V5SXF2_9BACT</name>
<comment type="caution">
    <text evidence="8">The sequence shown here is derived from an EMBL/GenBank/DDBJ whole genome shotgun (WGS) entry which is preliminary data.</text>
</comment>
<dbReference type="GO" id="GO:0010181">
    <property type="term" value="F:FMN binding"/>
    <property type="evidence" value="ECO:0007669"/>
    <property type="project" value="InterPro"/>
</dbReference>
<evidence type="ECO:0000256" key="3">
    <source>
        <dbReference type="ARBA" id="ARBA00022448"/>
    </source>
</evidence>
<comment type="similarity">
    <text evidence="2">Belongs to the rubredoxin family.</text>
</comment>
<gene>
    <name evidence="8" type="primary">hrb</name>
    <name evidence="8" type="ORF">BWY41_00902</name>
</gene>